<comment type="caution">
    <text evidence="1">The sequence shown here is derived from an EMBL/GenBank/DDBJ whole genome shotgun (WGS) entry which is preliminary data.</text>
</comment>
<dbReference type="EMBL" id="QTSX02004362">
    <property type="protein sequence ID" value="KAJ9065296.1"/>
    <property type="molecule type" value="Genomic_DNA"/>
</dbReference>
<accession>A0ACC2SSC8</accession>
<keyword evidence="2" id="KW-1185">Reference proteome</keyword>
<organism evidence="1 2">
    <name type="scientific">Entomophthora muscae</name>
    <dbReference type="NCBI Taxonomy" id="34485"/>
    <lineage>
        <taxon>Eukaryota</taxon>
        <taxon>Fungi</taxon>
        <taxon>Fungi incertae sedis</taxon>
        <taxon>Zoopagomycota</taxon>
        <taxon>Entomophthoromycotina</taxon>
        <taxon>Entomophthoromycetes</taxon>
        <taxon>Entomophthorales</taxon>
        <taxon>Entomophthoraceae</taxon>
        <taxon>Entomophthora</taxon>
    </lineage>
</organism>
<sequence length="78" mass="8344">MKSSTLITLGVVAASLNNQTSQSATNVAREQTPASTQSSGDSLTADDIDQVNSVLRSKKLMRRAAMIYRDPCPDCTIL</sequence>
<gene>
    <name evidence="1" type="ORF">DSO57_1021213</name>
</gene>
<dbReference type="Proteomes" id="UP001165960">
    <property type="component" value="Unassembled WGS sequence"/>
</dbReference>
<name>A0ACC2SSC8_9FUNG</name>
<proteinExistence type="predicted"/>
<reference evidence="1" key="1">
    <citation type="submission" date="2022-04" db="EMBL/GenBank/DDBJ databases">
        <title>Genome of the entomopathogenic fungus Entomophthora muscae.</title>
        <authorList>
            <person name="Elya C."/>
            <person name="Lovett B.R."/>
            <person name="Lee E."/>
            <person name="Macias A.M."/>
            <person name="Hajek A.E."/>
            <person name="De Bivort B.L."/>
            <person name="Kasson M.T."/>
            <person name="De Fine Licht H.H."/>
            <person name="Stajich J.E."/>
        </authorList>
    </citation>
    <scope>NUCLEOTIDE SEQUENCE</scope>
    <source>
        <strain evidence="1">Berkeley</strain>
    </source>
</reference>
<evidence type="ECO:0000313" key="1">
    <source>
        <dbReference type="EMBL" id="KAJ9065296.1"/>
    </source>
</evidence>
<protein>
    <submittedName>
        <fullName evidence="1">Uncharacterized protein</fullName>
    </submittedName>
</protein>
<evidence type="ECO:0000313" key="2">
    <source>
        <dbReference type="Proteomes" id="UP001165960"/>
    </source>
</evidence>